<reference evidence="3" key="2">
    <citation type="submission" date="2020-11" db="EMBL/GenBank/DDBJ databases">
        <authorList>
            <person name="McCartney M.A."/>
            <person name="Auch B."/>
            <person name="Kono T."/>
            <person name="Mallez S."/>
            <person name="Becker A."/>
            <person name="Gohl D.M."/>
            <person name="Silverstein K.A.T."/>
            <person name="Koren S."/>
            <person name="Bechman K.B."/>
            <person name="Herman A."/>
            <person name="Abrahante J.E."/>
            <person name="Garbe J."/>
        </authorList>
    </citation>
    <scope>NUCLEOTIDE SEQUENCE</scope>
    <source>
        <strain evidence="3">Duluth1</strain>
        <tissue evidence="3">Whole animal</tissue>
    </source>
</reference>
<accession>A0A9D3Z4D4</accession>
<sequence>MTSYLTCLIVFALCCSAHGSSIICENSYMYLSCTFPGQVLHVHSGVYGRTQGAVICPHPAMQTTSCTSTTSTAKVQSLCNGKKMCHLHASNSVFGDPCGGTFKYLEVKYACF</sequence>
<protein>
    <recommendedName>
        <fullName evidence="2">SUEL-type lectin domain-containing protein</fullName>
    </recommendedName>
</protein>
<proteinExistence type="predicted"/>
<evidence type="ECO:0000256" key="1">
    <source>
        <dbReference type="SAM" id="SignalP"/>
    </source>
</evidence>
<dbReference type="Proteomes" id="UP000828390">
    <property type="component" value="Unassembled WGS sequence"/>
</dbReference>
<dbReference type="AlphaFoldDB" id="A0A9D3Z4D4"/>
<evidence type="ECO:0000259" key="2">
    <source>
        <dbReference type="PROSITE" id="PS50228"/>
    </source>
</evidence>
<keyword evidence="1" id="KW-0732">Signal</keyword>
<feature type="domain" description="SUEL-type lectin" evidence="2">
    <location>
        <begin position="23"/>
        <end position="112"/>
    </location>
</feature>
<dbReference type="Gene3D" id="2.60.120.740">
    <property type="match status" value="1"/>
</dbReference>
<dbReference type="PANTHER" id="PTHR46780">
    <property type="entry name" value="PROTEIN EVA-1"/>
    <property type="match status" value="1"/>
</dbReference>
<dbReference type="InterPro" id="IPR043159">
    <property type="entry name" value="Lectin_gal-bd_sf"/>
</dbReference>
<name>A0A9D3Z4D4_DREPO</name>
<dbReference type="PROSITE" id="PS50228">
    <property type="entry name" value="SUEL_LECTIN"/>
    <property type="match status" value="1"/>
</dbReference>
<dbReference type="EMBL" id="JAIWYP010000014">
    <property type="protein sequence ID" value="KAH3710395.1"/>
    <property type="molecule type" value="Genomic_DNA"/>
</dbReference>
<evidence type="ECO:0000313" key="4">
    <source>
        <dbReference type="Proteomes" id="UP000828390"/>
    </source>
</evidence>
<gene>
    <name evidence="3" type="ORF">DPMN_069873</name>
</gene>
<dbReference type="InterPro" id="IPR000922">
    <property type="entry name" value="Lectin_gal-bd_dom"/>
</dbReference>
<dbReference type="GO" id="GO:0030246">
    <property type="term" value="F:carbohydrate binding"/>
    <property type="evidence" value="ECO:0007669"/>
    <property type="project" value="InterPro"/>
</dbReference>
<keyword evidence="4" id="KW-1185">Reference proteome</keyword>
<dbReference type="Pfam" id="PF02140">
    <property type="entry name" value="SUEL_Lectin"/>
    <property type="match status" value="1"/>
</dbReference>
<reference evidence="3" key="1">
    <citation type="journal article" date="2019" name="bioRxiv">
        <title>The Genome of the Zebra Mussel, Dreissena polymorpha: A Resource for Invasive Species Research.</title>
        <authorList>
            <person name="McCartney M.A."/>
            <person name="Auch B."/>
            <person name="Kono T."/>
            <person name="Mallez S."/>
            <person name="Zhang Y."/>
            <person name="Obille A."/>
            <person name="Becker A."/>
            <person name="Abrahante J.E."/>
            <person name="Garbe J."/>
            <person name="Badalamenti J.P."/>
            <person name="Herman A."/>
            <person name="Mangelson H."/>
            <person name="Liachko I."/>
            <person name="Sullivan S."/>
            <person name="Sone E.D."/>
            <person name="Koren S."/>
            <person name="Silverstein K.A.T."/>
            <person name="Beckman K.B."/>
            <person name="Gohl D.M."/>
        </authorList>
    </citation>
    <scope>NUCLEOTIDE SEQUENCE</scope>
    <source>
        <strain evidence="3">Duluth1</strain>
        <tissue evidence="3">Whole animal</tissue>
    </source>
</reference>
<evidence type="ECO:0000313" key="3">
    <source>
        <dbReference type="EMBL" id="KAH3710395.1"/>
    </source>
</evidence>
<dbReference type="FunFam" id="2.60.120.740:FF:000001">
    <property type="entry name" value="Adhesion G protein-coupled receptor L2"/>
    <property type="match status" value="1"/>
</dbReference>
<dbReference type="CDD" id="cd22827">
    <property type="entry name" value="Gal_Rha_Lectin_SUL-I-like"/>
    <property type="match status" value="1"/>
</dbReference>
<comment type="caution">
    <text evidence="3">The sequence shown here is derived from an EMBL/GenBank/DDBJ whole genome shotgun (WGS) entry which is preliminary data.</text>
</comment>
<organism evidence="3 4">
    <name type="scientific">Dreissena polymorpha</name>
    <name type="common">Zebra mussel</name>
    <name type="synonym">Mytilus polymorpha</name>
    <dbReference type="NCBI Taxonomy" id="45954"/>
    <lineage>
        <taxon>Eukaryota</taxon>
        <taxon>Metazoa</taxon>
        <taxon>Spiralia</taxon>
        <taxon>Lophotrochozoa</taxon>
        <taxon>Mollusca</taxon>
        <taxon>Bivalvia</taxon>
        <taxon>Autobranchia</taxon>
        <taxon>Heteroconchia</taxon>
        <taxon>Euheterodonta</taxon>
        <taxon>Imparidentia</taxon>
        <taxon>Neoheterodontei</taxon>
        <taxon>Myida</taxon>
        <taxon>Dreissenoidea</taxon>
        <taxon>Dreissenidae</taxon>
        <taxon>Dreissena</taxon>
    </lineage>
</organism>
<feature type="chain" id="PRO_5038384365" description="SUEL-type lectin domain-containing protein" evidence="1">
    <location>
        <begin position="20"/>
        <end position="112"/>
    </location>
</feature>
<feature type="signal peptide" evidence="1">
    <location>
        <begin position="1"/>
        <end position="19"/>
    </location>
</feature>